<dbReference type="AlphaFoldDB" id="A0AA37STN0"/>
<dbReference type="EMBL" id="BSOH01000037">
    <property type="protein sequence ID" value="GLR19967.1"/>
    <property type="molecule type" value="Genomic_DNA"/>
</dbReference>
<accession>A0AA37STN0</accession>
<sequence length="214" mass="24354">MAECINCKAYTKFNGGLCYSCYKQDGNSGSGDVAVAIKEPEIKVEKKKKVITKSKDNPWISGVIKGRIAETIVEELFRSLGFQVFSYGMENSIPGIKDLLKGVRGDVSKNIRQMPDFVVFKDNQAHFIEVKYRASGELRKTDISIYGDYPFENALFVLVTKKHIKCISYKELAEGKEITSTCHNYLGKRKEFDTDKDMIIDYCKYAVKFFENVD</sequence>
<reference evidence="1" key="2">
    <citation type="submission" date="2023-01" db="EMBL/GenBank/DDBJ databases">
        <title>Draft genome sequence of Portibacter lacus strain NBRC 108769.</title>
        <authorList>
            <person name="Sun Q."/>
            <person name="Mori K."/>
        </authorList>
    </citation>
    <scope>NUCLEOTIDE SEQUENCE</scope>
    <source>
        <strain evidence="1">NBRC 108769</strain>
    </source>
</reference>
<gene>
    <name evidence="1" type="ORF">GCM10007940_45830</name>
</gene>
<dbReference type="RefSeq" id="WP_235293491.1">
    <property type="nucleotide sequence ID" value="NZ_BSOH01000037.1"/>
</dbReference>
<reference evidence="1" key="1">
    <citation type="journal article" date="2014" name="Int. J. Syst. Evol. Microbiol.">
        <title>Complete genome sequence of Corynebacterium casei LMG S-19264T (=DSM 44701T), isolated from a smear-ripened cheese.</title>
        <authorList>
            <consortium name="US DOE Joint Genome Institute (JGI-PGF)"/>
            <person name="Walter F."/>
            <person name="Albersmeier A."/>
            <person name="Kalinowski J."/>
            <person name="Ruckert C."/>
        </authorList>
    </citation>
    <scope>NUCLEOTIDE SEQUENCE</scope>
    <source>
        <strain evidence="1">NBRC 108769</strain>
    </source>
</reference>
<comment type="caution">
    <text evidence="1">The sequence shown here is derived from an EMBL/GenBank/DDBJ whole genome shotgun (WGS) entry which is preliminary data.</text>
</comment>
<dbReference type="Proteomes" id="UP001156666">
    <property type="component" value="Unassembled WGS sequence"/>
</dbReference>
<proteinExistence type="predicted"/>
<dbReference type="SUPFAM" id="SSF52980">
    <property type="entry name" value="Restriction endonuclease-like"/>
    <property type="match status" value="1"/>
</dbReference>
<evidence type="ECO:0008006" key="3">
    <source>
        <dbReference type="Google" id="ProtNLM"/>
    </source>
</evidence>
<name>A0AA37STN0_9BACT</name>
<protein>
    <recommendedName>
        <fullName evidence="3">Endonuclease</fullName>
    </recommendedName>
</protein>
<organism evidence="1 2">
    <name type="scientific">Portibacter lacus</name>
    <dbReference type="NCBI Taxonomy" id="1099794"/>
    <lineage>
        <taxon>Bacteria</taxon>
        <taxon>Pseudomonadati</taxon>
        <taxon>Bacteroidota</taxon>
        <taxon>Saprospiria</taxon>
        <taxon>Saprospirales</taxon>
        <taxon>Haliscomenobacteraceae</taxon>
        <taxon>Portibacter</taxon>
    </lineage>
</organism>
<evidence type="ECO:0000313" key="1">
    <source>
        <dbReference type="EMBL" id="GLR19967.1"/>
    </source>
</evidence>
<keyword evidence="2" id="KW-1185">Reference proteome</keyword>
<dbReference type="InterPro" id="IPR011335">
    <property type="entry name" value="Restrct_endonuc-II-like"/>
</dbReference>
<evidence type="ECO:0000313" key="2">
    <source>
        <dbReference type="Proteomes" id="UP001156666"/>
    </source>
</evidence>